<gene>
    <name evidence="1" type="ORF">LCGC14_0981390</name>
</gene>
<proteinExistence type="predicted"/>
<protein>
    <submittedName>
        <fullName evidence="1">Uncharacterized protein</fullName>
    </submittedName>
</protein>
<organism evidence="1">
    <name type="scientific">marine sediment metagenome</name>
    <dbReference type="NCBI Taxonomy" id="412755"/>
    <lineage>
        <taxon>unclassified sequences</taxon>
        <taxon>metagenomes</taxon>
        <taxon>ecological metagenomes</taxon>
    </lineage>
</organism>
<dbReference type="EMBL" id="LAZR01003667">
    <property type="protein sequence ID" value="KKN15895.1"/>
    <property type="molecule type" value="Genomic_DNA"/>
</dbReference>
<name>A0A0F9N8M2_9ZZZZ</name>
<reference evidence="1" key="1">
    <citation type="journal article" date="2015" name="Nature">
        <title>Complex archaea that bridge the gap between prokaryotes and eukaryotes.</title>
        <authorList>
            <person name="Spang A."/>
            <person name="Saw J.H."/>
            <person name="Jorgensen S.L."/>
            <person name="Zaremba-Niedzwiedzka K."/>
            <person name="Martijn J."/>
            <person name="Lind A.E."/>
            <person name="van Eijk R."/>
            <person name="Schleper C."/>
            <person name="Guy L."/>
            <person name="Ettema T.J."/>
        </authorList>
    </citation>
    <scope>NUCLEOTIDE SEQUENCE</scope>
</reference>
<accession>A0A0F9N8M2</accession>
<dbReference type="AlphaFoldDB" id="A0A0F9N8M2"/>
<comment type="caution">
    <text evidence="1">The sequence shown here is derived from an EMBL/GenBank/DDBJ whole genome shotgun (WGS) entry which is preliminary data.</text>
</comment>
<evidence type="ECO:0000313" key="1">
    <source>
        <dbReference type="EMBL" id="KKN15895.1"/>
    </source>
</evidence>
<sequence length="389" mass="44167">MPRQLPNWIESYLEYTENTESEEIFRKWVAISTIASVMQRKCRLPFGVIDFYPNMYIVLVGPPAACKGTAIAPARQFLDMLGINIAADEASRQKLVQALLDADAVHTDQHGTSYMHCSLTIIASELTVFLGYNNTELLAVLCKWFDCENRFIYDTHKHGWQEVNNVWVNLLGATTPTQIQASMPSAAIGSGFTSRTVFVYDKGGSKCIIVPVLSAEQRLLQPKLHTDIGHIKKMVGDFKYSQEFIEEYGVWRADAQQNPPFRDPRLLFYTQRRKVHILKLSMIYSAACREDMILRLCDFEQARNALHEAEVRMPRVFEGLGGNPLAAVQVQVMREVAEKGRVPMKALMAMFRDEVDTNQMALIIATLEESGWCAMDVVKREVVYKGDQR</sequence>